<feature type="transmembrane region" description="Helical" evidence="1">
    <location>
        <begin position="72"/>
        <end position="99"/>
    </location>
</feature>
<reference evidence="3" key="1">
    <citation type="submission" date="2020-04" db="EMBL/GenBank/DDBJ databases">
        <title>Description of novel Gluconacetobacter.</title>
        <authorList>
            <person name="Sombolestani A."/>
        </authorList>
    </citation>
    <scope>NUCLEOTIDE SEQUENCE [LARGE SCALE GENOMIC DNA]</scope>
    <source>
        <strain evidence="3">LMG 31484</strain>
    </source>
</reference>
<dbReference type="RefSeq" id="WP_194259397.1">
    <property type="nucleotide sequence ID" value="NZ_JABCQG010000005.1"/>
</dbReference>
<name>A0ABR9Y514_9PROT</name>
<keyword evidence="1" id="KW-0472">Membrane</keyword>
<accession>A0ABR9Y514</accession>
<organism evidence="2 3">
    <name type="scientific">Gluconobacter vitians</name>
    <dbReference type="NCBI Taxonomy" id="2728102"/>
    <lineage>
        <taxon>Bacteria</taxon>
        <taxon>Pseudomonadati</taxon>
        <taxon>Pseudomonadota</taxon>
        <taxon>Alphaproteobacteria</taxon>
        <taxon>Acetobacterales</taxon>
        <taxon>Acetobacteraceae</taxon>
        <taxon>Gluconobacter</taxon>
    </lineage>
</organism>
<evidence type="ECO:0000313" key="3">
    <source>
        <dbReference type="Proteomes" id="UP000623107"/>
    </source>
</evidence>
<keyword evidence="3" id="KW-1185">Reference proteome</keyword>
<protein>
    <submittedName>
        <fullName evidence="2">Uncharacterized protein</fullName>
    </submittedName>
</protein>
<evidence type="ECO:0000256" key="1">
    <source>
        <dbReference type="SAM" id="Phobius"/>
    </source>
</evidence>
<keyword evidence="1" id="KW-1133">Transmembrane helix</keyword>
<dbReference type="EMBL" id="JABCQG010000005">
    <property type="protein sequence ID" value="MBF0858703.1"/>
    <property type="molecule type" value="Genomic_DNA"/>
</dbReference>
<sequence>MSDSTDQSDGTVSPSTIQNVRSELLNDDERKSYRNKLFWVFGIISLVFLLSVLIEIIIILSRGSLAEVYSNANWHIGIFIVSLLIILSSIGLTIFLSLLKMASFAEKQGEDADNSLDDLLPTTPQWEMIRNIMDACRGGT</sequence>
<dbReference type="Proteomes" id="UP000623107">
    <property type="component" value="Unassembled WGS sequence"/>
</dbReference>
<feature type="transmembrane region" description="Helical" evidence="1">
    <location>
        <begin position="37"/>
        <end position="60"/>
    </location>
</feature>
<proteinExistence type="predicted"/>
<reference evidence="2 3" key="2">
    <citation type="submission" date="2020-11" db="EMBL/GenBank/DDBJ databases">
        <title>Description of novel Gluconobacter species.</title>
        <authorList>
            <person name="Cleenwerck I."/>
            <person name="Cnockaert M."/>
            <person name="Borremans W."/>
            <person name="Wieme A.D."/>
            <person name="De Vuyst L."/>
            <person name="Vandamme P."/>
        </authorList>
    </citation>
    <scope>NUCLEOTIDE SEQUENCE [LARGE SCALE GENOMIC DNA]</scope>
    <source>
        <strain evidence="2 3">LMG 31484</strain>
    </source>
</reference>
<gene>
    <name evidence="2" type="ORF">HKD24_05680</name>
</gene>
<comment type="caution">
    <text evidence="2">The sequence shown here is derived from an EMBL/GenBank/DDBJ whole genome shotgun (WGS) entry which is preliminary data.</text>
</comment>
<evidence type="ECO:0000313" key="2">
    <source>
        <dbReference type="EMBL" id="MBF0858703.1"/>
    </source>
</evidence>
<keyword evidence="1" id="KW-0812">Transmembrane</keyword>